<sequence length="170" mass="18512">MAQQETRDSWEEALASLARSRGSLVALLREADPAWLAAPLGEGAWTPLMVAEHVALVEETTARVLRRLRRIAMGESLPPVPFVPGEVREGRPQAPEAVRPRGGLDLEQVLLLLARARAFLLEEAAQVPPQGSATFPHPFFGELDALGWVRAAAHHEAHHLRALQGARPPS</sequence>
<dbReference type="Proteomes" id="UP000292858">
    <property type="component" value="Unassembled WGS sequence"/>
</dbReference>
<feature type="domain" description="DinB-like" evidence="1">
    <location>
        <begin position="17"/>
        <end position="161"/>
    </location>
</feature>
<organism evidence="2 3">
    <name type="scientific">Thermus thermamylovorans</name>
    <dbReference type="NCBI Taxonomy" id="2509362"/>
    <lineage>
        <taxon>Bacteria</taxon>
        <taxon>Thermotogati</taxon>
        <taxon>Deinococcota</taxon>
        <taxon>Deinococci</taxon>
        <taxon>Thermales</taxon>
        <taxon>Thermaceae</taxon>
        <taxon>Thermus</taxon>
    </lineage>
</organism>
<comment type="caution">
    <text evidence="2">The sequence shown here is derived from an EMBL/GenBank/DDBJ whole genome shotgun (WGS) entry which is preliminary data.</text>
</comment>
<dbReference type="OrthoDB" id="26083at2"/>
<dbReference type="EMBL" id="SIJL01000011">
    <property type="protein sequence ID" value="TBH17522.1"/>
    <property type="molecule type" value="Genomic_DNA"/>
</dbReference>
<keyword evidence="3" id="KW-1185">Reference proteome</keyword>
<protein>
    <submittedName>
        <fullName evidence="2">DinB family protein</fullName>
    </submittedName>
</protein>
<evidence type="ECO:0000313" key="3">
    <source>
        <dbReference type="Proteomes" id="UP000292858"/>
    </source>
</evidence>
<name>A0A4Q9B0E4_9DEIN</name>
<accession>A0A4Q9B0E4</accession>
<reference evidence="2 3" key="1">
    <citation type="submission" date="2019-02" db="EMBL/GenBank/DDBJ databases">
        <title>Thermus sp. a novel from hot spring.</title>
        <authorList>
            <person name="Zhao Z."/>
        </authorList>
    </citation>
    <scope>NUCLEOTIDE SEQUENCE [LARGE SCALE GENOMIC DNA]</scope>
    <source>
        <strain evidence="2 3">CFH 72773T</strain>
    </source>
</reference>
<dbReference type="Gene3D" id="1.20.120.450">
    <property type="entry name" value="dinb family like domain"/>
    <property type="match status" value="1"/>
</dbReference>
<dbReference type="AlphaFoldDB" id="A0A4Q9B0E4"/>
<dbReference type="SUPFAM" id="SSF109854">
    <property type="entry name" value="DinB/YfiT-like putative metalloenzymes"/>
    <property type="match status" value="1"/>
</dbReference>
<proteinExistence type="predicted"/>
<dbReference type="InterPro" id="IPR034660">
    <property type="entry name" value="DinB/YfiT-like"/>
</dbReference>
<gene>
    <name evidence="2" type="ORF">ETP66_09050</name>
</gene>
<evidence type="ECO:0000259" key="1">
    <source>
        <dbReference type="Pfam" id="PF12867"/>
    </source>
</evidence>
<dbReference type="RefSeq" id="WP_130842312.1">
    <property type="nucleotide sequence ID" value="NZ_SIJL01000011.1"/>
</dbReference>
<dbReference type="Pfam" id="PF12867">
    <property type="entry name" value="DinB_2"/>
    <property type="match status" value="1"/>
</dbReference>
<dbReference type="InterPro" id="IPR024775">
    <property type="entry name" value="DinB-like"/>
</dbReference>
<evidence type="ECO:0000313" key="2">
    <source>
        <dbReference type="EMBL" id="TBH17522.1"/>
    </source>
</evidence>